<comment type="subcellular location">
    <subcellularLocation>
        <location evidence="1">Membrane</location>
        <topology evidence="1">Multi-pass membrane protein</topology>
    </subcellularLocation>
</comment>
<protein>
    <recommendedName>
        <fullName evidence="11">Gamma-secretase subunit PEN-2</fullName>
    </recommendedName>
</protein>
<proteinExistence type="inferred from homology"/>
<dbReference type="AlphaFoldDB" id="A0A1V9YAQ3"/>
<comment type="similarity">
    <text evidence="2">Belongs to the PEN-2 family.</text>
</comment>
<dbReference type="STRING" id="1202772.A0A1V9YAQ3"/>
<keyword evidence="10" id="KW-1185">Reference proteome</keyword>
<sequence>MARSSVPVLEEARPEEAPAGNNRGNFTRNLSKEEDSSIARKMFFGGLALLPWLWAVNVFFYRRQLLDPALDPQTTLWVRRSCVSFVIVTLVFVAWMITFQLTWKENGWQNLLLVVPPEDLDKGW</sequence>
<dbReference type="PANTHER" id="PTHR16318">
    <property type="entry name" value="GAMMA-SECRETASE SUBUNIT PEN-2"/>
    <property type="match status" value="1"/>
</dbReference>
<keyword evidence="6 8" id="KW-0472">Membrane</keyword>
<feature type="region of interest" description="Disordered" evidence="7">
    <location>
        <begin position="1"/>
        <end position="28"/>
    </location>
</feature>
<keyword evidence="3 8" id="KW-0812">Transmembrane</keyword>
<evidence type="ECO:0000256" key="8">
    <source>
        <dbReference type="SAM" id="Phobius"/>
    </source>
</evidence>
<dbReference type="InterPro" id="IPR019379">
    <property type="entry name" value="Gamma_Secretase_Asp_P_PEN2"/>
</dbReference>
<dbReference type="Pfam" id="PF10251">
    <property type="entry name" value="PEN-2"/>
    <property type="match status" value="1"/>
</dbReference>
<feature type="transmembrane region" description="Helical" evidence="8">
    <location>
        <begin position="42"/>
        <end position="61"/>
    </location>
</feature>
<comment type="caution">
    <text evidence="9">The sequence shown here is derived from an EMBL/GenBank/DDBJ whole genome shotgun (WGS) entry which is preliminary data.</text>
</comment>
<accession>A0A1V9YAQ3</accession>
<dbReference type="EMBL" id="JNBR01002420">
    <property type="protein sequence ID" value="OQR82758.1"/>
    <property type="molecule type" value="Genomic_DNA"/>
</dbReference>
<evidence type="ECO:0000256" key="4">
    <source>
        <dbReference type="ARBA" id="ARBA00022976"/>
    </source>
</evidence>
<evidence type="ECO:0000313" key="10">
    <source>
        <dbReference type="Proteomes" id="UP000243579"/>
    </source>
</evidence>
<dbReference type="Proteomes" id="UP000243579">
    <property type="component" value="Unassembled WGS sequence"/>
</dbReference>
<evidence type="ECO:0000256" key="3">
    <source>
        <dbReference type="ARBA" id="ARBA00022692"/>
    </source>
</evidence>
<evidence type="ECO:0000313" key="9">
    <source>
        <dbReference type="EMBL" id="OQR82758.1"/>
    </source>
</evidence>
<name>A0A1V9YAQ3_ACHHY</name>
<keyword evidence="4" id="KW-0914">Notch signaling pathway</keyword>
<organism evidence="9 10">
    <name type="scientific">Achlya hypogyna</name>
    <name type="common">Oomycete</name>
    <name type="synonym">Protoachlya hypogyna</name>
    <dbReference type="NCBI Taxonomy" id="1202772"/>
    <lineage>
        <taxon>Eukaryota</taxon>
        <taxon>Sar</taxon>
        <taxon>Stramenopiles</taxon>
        <taxon>Oomycota</taxon>
        <taxon>Saprolegniomycetes</taxon>
        <taxon>Saprolegniales</taxon>
        <taxon>Achlyaceae</taxon>
        <taxon>Achlya</taxon>
    </lineage>
</organism>
<reference evidence="9 10" key="1">
    <citation type="journal article" date="2014" name="Genome Biol. Evol.">
        <title>The secreted proteins of Achlya hypogyna and Thraustotheca clavata identify the ancestral oomycete secretome and reveal gene acquisitions by horizontal gene transfer.</title>
        <authorList>
            <person name="Misner I."/>
            <person name="Blouin N."/>
            <person name="Leonard G."/>
            <person name="Richards T.A."/>
            <person name="Lane C.E."/>
        </authorList>
    </citation>
    <scope>NUCLEOTIDE SEQUENCE [LARGE SCALE GENOMIC DNA]</scope>
    <source>
        <strain evidence="9 10">ATCC 48635</strain>
    </source>
</reference>
<dbReference type="GO" id="GO:0070765">
    <property type="term" value="C:gamma-secretase complex"/>
    <property type="evidence" value="ECO:0007669"/>
    <property type="project" value="TreeGrafter"/>
</dbReference>
<feature type="transmembrane region" description="Helical" evidence="8">
    <location>
        <begin position="82"/>
        <end position="103"/>
    </location>
</feature>
<dbReference type="GO" id="GO:0007219">
    <property type="term" value="P:Notch signaling pathway"/>
    <property type="evidence" value="ECO:0007669"/>
    <property type="project" value="UniProtKB-KW"/>
</dbReference>
<dbReference type="OrthoDB" id="524898at2759"/>
<gene>
    <name evidence="9" type="ORF">ACHHYP_15588</name>
</gene>
<dbReference type="PANTHER" id="PTHR16318:SF0">
    <property type="entry name" value="GAMMA-SECRETASE SUBUNIT PEN-2"/>
    <property type="match status" value="1"/>
</dbReference>
<evidence type="ECO:0000256" key="7">
    <source>
        <dbReference type="SAM" id="MobiDB-lite"/>
    </source>
</evidence>
<evidence type="ECO:0000256" key="6">
    <source>
        <dbReference type="ARBA" id="ARBA00023136"/>
    </source>
</evidence>
<evidence type="ECO:0008006" key="11">
    <source>
        <dbReference type="Google" id="ProtNLM"/>
    </source>
</evidence>
<keyword evidence="5 8" id="KW-1133">Transmembrane helix</keyword>
<evidence type="ECO:0000256" key="2">
    <source>
        <dbReference type="ARBA" id="ARBA00009607"/>
    </source>
</evidence>
<evidence type="ECO:0000256" key="5">
    <source>
        <dbReference type="ARBA" id="ARBA00022989"/>
    </source>
</evidence>
<evidence type="ECO:0000256" key="1">
    <source>
        <dbReference type="ARBA" id="ARBA00004141"/>
    </source>
</evidence>